<feature type="region of interest" description="Disordered" evidence="5">
    <location>
        <begin position="329"/>
        <end position="381"/>
    </location>
</feature>
<dbReference type="EMBL" id="JAEVFJ010000032">
    <property type="protein sequence ID" value="KAH8092451.1"/>
    <property type="molecule type" value="Genomic_DNA"/>
</dbReference>
<feature type="compositionally biased region" description="Basic and acidic residues" evidence="5">
    <location>
        <begin position="100"/>
        <end position="119"/>
    </location>
</feature>
<evidence type="ECO:0000313" key="7">
    <source>
        <dbReference type="EMBL" id="KAH8092451.1"/>
    </source>
</evidence>
<feature type="region of interest" description="Disordered" evidence="5">
    <location>
        <begin position="92"/>
        <end position="167"/>
    </location>
</feature>
<feature type="transmembrane region" description="Helical" evidence="6">
    <location>
        <begin position="57"/>
        <end position="83"/>
    </location>
</feature>
<dbReference type="PANTHER" id="PTHR15549:SF33">
    <property type="entry name" value="MEMBRANE PROTEIN WSC4, PUTATIVE (AFU_ORTHOLOGUE AFUA_5G09020)-RELATED"/>
    <property type="match status" value="1"/>
</dbReference>
<comment type="subcellular location">
    <subcellularLocation>
        <location evidence="1">Membrane</location>
        <topology evidence="1">Single-pass membrane protein</topology>
    </subcellularLocation>
</comment>
<feature type="compositionally biased region" description="Polar residues" evidence="5">
    <location>
        <begin position="145"/>
        <end position="165"/>
    </location>
</feature>
<keyword evidence="8" id="KW-1185">Reference proteome</keyword>
<feature type="region of interest" description="Disordered" evidence="5">
    <location>
        <begin position="285"/>
        <end position="304"/>
    </location>
</feature>
<dbReference type="GO" id="GO:0016020">
    <property type="term" value="C:membrane"/>
    <property type="evidence" value="ECO:0007669"/>
    <property type="project" value="UniProtKB-SubCell"/>
</dbReference>
<feature type="region of interest" description="Disordered" evidence="5">
    <location>
        <begin position="541"/>
        <end position="560"/>
    </location>
</feature>
<feature type="compositionally biased region" description="Polar residues" evidence="5">
    <location>
        <begin position="494"/>
        <end position="506"/>
    </location>
</feature>
<evidence type="ECO:0008006" key="9">
    <source>
        <dbReference type="Google" id="ProtNLM"/>
    </source>
</evidence>
<feature type="compositionally biased region" description="Basic and acidic residues" evidence="5">
    <location>
        <begin position="481"/>
        <end position="491"/>
    </location>
</feature>
<comment type="caution">
    <text evidence="7">The sequence shown here is derived from an EMBL/GenBank/DDBJ whole genome shotgun (WGS) entry which is preliminary data.</text>
</comment>
<dbReference type="AlphaFoldDB" id="A0A8K0UHM7"/>
<feature type="compositionally biased region" description="Basic and acidic residues" evidence="5">
    <location>
        <begin position="215"/>
        <end position="224"/>
    </location>
</feature>
<keyword evidence="2 6" id="KW-0812">Transmembrane</keyword>
<accession>A0A8K0UHM7</accession>
<evidence type="ECO:0000313" key="8">
    <source>
        <dbReference type="Proteomes" id="UP000813824"/>
    </source>
</evidence>
<keyword evidence="3 6" id="KW-1133">Transmembrane helix</keyword>
<keyword evidence="4 6" id="KW-0472">Membrane</keyword>
<evidence type="ECO:0000256" key="6">
    <source>
        <dbReference type="SAM" id="Phobius"/>
    </source>
</evidence>
<evidence type="ECO:0000256" key="4">
    <source>
        <dbReference type="ARBA" id="ARBA00023136"/>
    </source>
</evidence>
<evidence type="ECO:0000256" key="1">
    <source>
        <dbReference type="ARBA" id="ARBA00004167"/>
    </source>
</evidence>
<name>A0A8K0UHM7_9AGAR</name>
<dbReference type="GO" id="GO:0071944">
    <property type="term" value="C:cell periphery"/>
    <property type="evidence" value="ECO:0007669"/>
    <property type="project" value="UniProtKB-ARBA"/>
</dbReference>
<protein>
    <recommendedName>
        <fullName evidence="9">Membrane anchor Opy2 N-terminal domain-containing protein</fullName>
    </recommendedName>
</protein>
<reference evidence="7" key="1">
    <citation type="journal article" date="2021" name="New Phytol.">
        <title>Evolutionary innovations through gain and loss of genes in the ectomycorrhizal Boletales.</title>
        <authorList>
            <person name="Wu G."/>
            <person name="Miyauchi S."/>
            <person name="Morin E."/>
            <person name="Kuo A."/>
            <person name="Drula E."/>
            <person name="Varga T."/>
            <person name="Kohler A."/>
            <person name="Feng B."/>
            <person name="Cao Y."/>
            <person name="Lipzen A."/>
            <person name="Daum C."/>
            <person name="Hundley H."/>
            <person name="Pangilinan J."/>
            <person name="Johnson J."/>
            <person name="Barry K."/>
            <person name="LaButti K."/>
            <person name="Ng V."/>
            <person name="Ahrendt S."/>
            <person name="Min B."/>
            <person name="Choi I.G."/>
            <person name="Park H."/>
            <person name="Plett J.M."/>
            <person name="Magnuson J."/>
            <person name="Spatafora J.W."/>
            <person name="Nagy L.G."/>
            <person name="Henrissat B."/>
            <person name="Grigoriev I.V."/>
            <person name="Yang Z.L."/>
            <person name="Xu J."/>
            <person name="Martin F.M."/>
        </authorList>
    </citation>
    <scope>NUCLEOTIDE SEQUENCE</scope>
    <source>
        <strain evidence="7">KKN 215</strain>
    </source>
</reference>
<feature type="region of interest" description="Disordered" evidence="5">
    <location>
        <begin position="199"/>
        <end position="239"/>
    </location>
</feature>
<gene>
    <name evidence="7" type="ORF">BXZ70DRAFT_950955</name>
</gene>
<evidence type="ECO:0000256" key="2">
    <source>
        <dbReference type="ARBA" id="ARBA00022692"/>
    </source>
</evidence>
<evidence type="ECO:0000256" key="5">
    <source>
        <dbReference type="SAM" id="MobiDB-lite"/>
    </source>
</evidence>
<organism evidence="7 8">
    <name type="scientific">Cristinia sonorae</name>
    <dbReference type="NCBI Taxonomy" id="1940300"/>
    <lineage>
        <taxon>Eukaryota</taxon>
        <taxon>Fungi</taxon>
        <taxon>Dikarya</taxon>
        <taxon>Basidiomycota</taxon>
        <taxon>Agaricomycotina</taxon>
        <taxon>Agaricomycetes</taxon>
        <taxon>Agaricomycetidae</taxon>
        <taxon>Agaricales</taxon>
        <taxon>Pleurotineae</taxon>
        <taxon>Stephanosporaceae</taxon>
        <taxon>Cristinia</taxon>
    </lineage>
</organism>
<sequence length="672" mass="70898">MSLYARQSQGPNCIPCGEPASCNCAPGEQCILINRDCNTCYVNKCLPPSKSSNKGGISGGAVGGAVVAAIAFLAVAVLAFFWFRRRSRRARAQASVGDNVKPEPVARAEDVLNRPDPNEKPPTPAPMTPTIHGTQPYGDTFTVRDGQTSTVAGTHGHASQRSRASNPFEDRLLDNHSIQTAGSVGTDVIPIALVGPDGASTVQSTHATAGSVPARPDRDPRLDISLDPNGDSTNLPPPNLRHSYMSTGSYASDLLSEAPIIVTPGRGAVKQVLGVVKAEVIRTPGASDSANGLRPSPSLRQPARSPLAVASFGPSDVAEQSQEVDVKQNPFGDEHSPYLNSQSPNTVATFGSAAPVTPSQYSAQPTGTTSQYSQPTGTTNQYSAQTLSSDWISEDPISSKPRPDSVYTQAASVIGASIGSATRMHLGHVLATPTTLSPDTPVSASLSTPRTPYRMTSAKLVSNLRSSPVSPGDGAFEMQQRRAMQDMDSGRRASGTSVMTSASQADTILESFPFVPPSPISDRPLRTPPRSPLAQQEFAERNNVAPPSPPSPTQQPESRNQLDVPEINSQEGQLPRKKAGSQAPPTAFNSNRKMLGMSIQSQTSTMSNGLGSFPFQIDTASIAESVGNSPPPQNVNGRQRASLDTLALTSDLSSYPLSMDQNMMDHYPGVKR</sequence>
<feature type="region of interest" description="Disordered" evidence="5">
    <location>
        <begin position="481"/>
        <end position="533"/>
    </location>
</feature>
<feature type="compositionally biased region" description="Polar residues" evidence="5">
    <location>
        <begin position="338"/>
        <end position="349"/>
    </location>
</feature>
<dbReference type="OrthoDB" id="2402916at2759"/>
<feature type="compositionally biased region" description="Polar residues" evidence="5">
    <location>
        <begin position="357"/>
        <end position="381"/>
    </location>
</feature>
<dbReference type="InterPro" id="IPR051694">
    <property type="entry name" value="Immunoregulatory_rcpt-like"/>
</dbReference>
<dbReference type="Proteomes" id="UP000813824">
    <property type="component" value="Unassembled WGS sequence"/>
</dbReference>
<dbReference type="PANTHER" id="PTHR15549">
    <property type="entry name" value="PAIRED IMMUNOGLOBULIN-LIKE TYPE 2 RECEPTOR"/>
    <property type="match status" value="1"/>
</dbReference>
<proteinExistence type="predicted"/>
<feature type="region of interest" description="Disordered" evidence="5">
    <location>
        <begin position="568"/>
        <end position="591"/>
    </location>
</feature>
<evidence type="ECO:0000256" key="3">
    <source>
        <dbReference type="ARBA" id="ARBA00022989"/>
    </source>
</evidence>